<gene>
    <name evidence="12" type="ORF">HOLleu_14499</name>
</gene>
<dbReference type="InterPro" id="IPR000647">
    <property type="entry name" value="CTF/NFI"/>
</dbReference>
<keyword evidence="2 8" id="KW-0235">DNA replication</keyword>
<comment type="subcellular location">
    <subcellularLocation>
        <location evidence="1 8">Nucleus</location>
    </subcellularLocation>
</comment>
<evidence type="ECO:0000313" key="12">
    <source>
        <dbReference type="EMBL" id="KAJ8040263.1"/>
    </source>
</evidence>
<dbReference type="Pfam" id="PF10524">
    <property type="entry name" value="NfI_DNAbd_pre-N"/>
    <property type="match status" value="1"/>
</dbReference>
<dbReference type="Pfam" id="PF00859">
    <property type="entry name" value="CTF_NFI"/>
    <property type="match status" value="1"/>
</dbReference>
<keyword evidence="9" id="KW-0175">Coiled coil</keyword>
<feature type="coiled-coil region" evidence="9">
    <location>
        <begin position="44"/>
        <end position="73"/>
    </location>
</feature>
<reference evidence="12" key="1">
    <citation type="submission" date="2021-10" db="EMBL/GenBank/DDBJ databases">
        <title>Tropical sea cucumber genome reveals ecological adaptation and Cuvierian tubules defense mechanism.</title>
        <authorList>
            <person name="Chen T."/>
        </authorList>
    </citation>
    <scope>NUCLEOTIDE SEQUENCE</scope>
    <source>
        <strain evidence="12">Nanhai2018</strain>
        <tissue evidence="12">Muscle</tissue>
    </source>
</reference>
<keyword evidence="5 8" id="KW-0010">Activator</keyword>
<dbReference type="PANTHER" id="PTHR11492">
    <property type="entry name" value="NUCLEAR FACTOR I"/>
    <property type="match status" value="1"/>
</dbReference>
<evidence type="ECO:0000256" key="10">
    <source>
        <dbReference type="SAM" id="MobiDB-lite"/>
    </source>
</evidence>
<comment type="similarity">
    <text evidence="8">Belongs to the CTF/NF-I family.</text>
</comment>
<comment type="subunit">
    <text evidence="8">Binds DNA as a homodimer.</text>
</comment>
<dbReference type="Pfam" id="PF03165">
    <property type="entry name" value="MH1"/>
    <property type="match status" value="1"/>
</dbReference>
<dbReference type="SMART" id="SM00523">
    <property type="entry name" value="DWA"/>
    <property type="match status" value="1"/>
</dbReference>
<evidence type="ECO:0000256" key="6">
    <source>
        <dbReference type="ARBA" id="ARBA00023163"/>
    </source>
</evidence>
<dbReference type="PROSITE" id="PS51080">
    <property type="entry name" value="CTF_NFI_2"/>
    <property type="match status" value="1"/>
</dbReference>
<dbReference type="GO" id="GO:0045893">
    <property type="term" value="P:positive regulation of DNA-templated transcription"/>
    <property type="evidence" value="ECO:0007669"/>
    <property type="project" value="UniProtKB-ARBA"/>
</dbReference>
<evidence type="ECO:0000256" key="9">
    <source>
        <dbReference type="SAM" id="Coils"/>
    </source>
</evidence>
<dbReference type="GO" id="GO:0006260">
    <property type="term" value="P:DNA replication"/>
    <property type="evidence" value="ECO:0007669"/>
    <property type="project" value="UniProtKB-KW"/>
</dbReference>
<evidence type="ECO:0000259" key="11">
    <source>
        <dbReference type="PROSITE" id="PS51080"/>
    </source>
</evidence>
<evidence type="ECO:0000256" key="1">
    <source>
        <dbReference type="ARBA" id="ARBA00004123"/>
    </source>
</evidence>
<feature type="region of interest" description="Disordered" evidence="10">
    <location>
        <begin position="330"/>
        <end position="349"/>
    </location>
</feature>
<dbReference type="OrthoDB" id="10055441at2759"/>
<organism evidence="12 13">
    <name type="scientific">Holothuria leucospilota</name>
    <name type="common">Black long sea cucumber</name>
    <name type="synonym">Mertensiothuria leucospilota</name>
    <dbReference type="NCBI Taxonomy" id="206669"/>
    <lineage>
        <taxon>Eukaryota</taxon>
        <taxon>Metazoa</taxon>
        <taxon>Echinodermata</taxon>
        <taxon>Eleutherozoa</taxon>
        <taxon>Echinozoa</taxon>
        <taxon>Holothuroidea</taxon>
        <taxon>Aspidochirotacea</taxon>
        <taxon>Aspidochirotida</taxon>
        <taxon>Holothuriidae</taxon>
        <taxon>Holothuria</taxon>
    </lineage>
</organism>
<keyword evidence="4 8" id="KW-0238">DNA-binding</keyword>
<dbReference type="AlphaFoldDB" id="A0A9Q1C6K4"/>
<dbReference type="InterPro" id="IPR020604">
    <property type="entry name" value="CTF/NFI_DNA-bd-dom"/>
</dbReference>
<evidence type="ECO:0000313" key="13">
    <source>
        <dbReference type="Proteomes" id="UP001152320"/>
    </source>
</evidence>
<proteinExistence type="inferred from homology"/>
<feature type="compositionally biased region" description="Polar residues" evidence="10">
    <location>
        <begin position="330"/>
        <end position="342"/>
    </location>
</feature>
<accession>A0A9Q1C6K4</accession>
<protein>
    <recommendedName>
        <fullName evidence="8">Nuclear factor 1</fullName>
    </recommendedName>
</protein>
<dbReference type="GO" id="GO:0005634">
    <property type="term" value="C:nucleus"/>
    <property type="evidence" value="ECO:0007669"/>
    <property type="project" value="UniProtKB-SubCell"/>
</dbReference>
<dbReference type="GO" id="GO:0000981">
    <property type="term" value="F:DNA-binding transcription factor activity, RNA polymerase II-specific"/>
    <property type="evidence" value="ECO:0007669"/>
    <property type="project" value="TreeGrafter"/>
</dbReference>
<name>A0A9Q1C6K4_HOLLE</name>
<dbReference type="InterPro" id="IPR003619">
    <property type="entry name" value="MAD_homology1_Dwarfin-type"/>
</dbReference>
<evidence type="ECO:0000256" key="7">
    <source>
        <dbReference type="ARBA" id="ARBA00023242"/>
    </source>
</evidence>
<feature type="domain" description="CTF/NF-I" evidence="11">
    <location>
        <begin position="4"/>
        <end position="197"/>
    </location>
</feature>
<keyword evidence="13" id="KW-1185">Reference proteome</keyword>
<dbReference type="GO" id="GO:0000978">
    <property type="term" value="F:RNA polymerase II cis-regulatory region sequence-specific DNA binding"/>
    <property type="evidence" value="ECO:0007669"/>
    <property type="project" value="TreeGrafter"/>
</dbReference>
<dbReference type="EMBL" id="JAIZAY010000006">
    <property type="protein sequence ID" value="KAJ8040263.1"/>
    <property type="molecule type" value="Genomic_DNA"/>
</dbReference>
<keyword evidence="7 8" id="KW-0539">Nucleus</keyword>
<dbReference type="PANTHER" id="PTHR11492:SF8">
    <property type="entry name" value="NUCLEAR FACTOR I, ISOFORM B"/>
    <property type="match status" value="1"/>
</dbReference>
<feature type="region of interest" description="Disordered" evidence="10">
    <location>
        <begin position="551"/>
        <end position="574"/>
    </location>
</feature>
<feature type="compositionally biased region" description="Acidic residues" evidence="10">
    <location>
        <begin position="307"/>
        <end position="320"/>
    </location>
</feature>
<evidence type="ECO:0000256" key="4">
    <source>
        <dbReference type="ARBA" id="ARBA00023125"/>
    </source>
</evidence>
<keyword evidence="6 8" id="KW-0804">Transcription</keyword>
<evidence type="ECO:0000256" key="8">
    <source>
        <dbReference type="RuleBase" id="RU000690"/>
    </source>
</evidence>
<keyword evidence="3 8" id="KW-0805">Transcription regulation</keyword>
<evidence type="ECO:0000256" key="2">
    <source>
        <dbReference type="ARBA" id="ARBA00022705"/>
    </source>
</evidence>
<sequence length="692" mass="74913">MCGLQSDTTMSVDEFHPFIEAVLPHVKSFAYTWFNLQARKRKYYKKHEKRMSAYEEKQIKEELENDKADVKQKWASRLLAKLRKDIQPEHREDFVLSITGKKQPCCVLSNPDQKGKMRRIDCLRQADKVWRLDLVMIVLFKAIPLESTDGERLVKLQPCANPSLCVQPFHMGVSVRELDMFLANFIMAPERGVVDVIENLRSPTETDLEVIGVTNSHHVLLNSFVCSEVFSAPELRKVTQATMGNDTRLAVSVSDIDGGLPYYGFNNNRHPNELSNNIAIRRGIPTSLSIPGGMKRVKRNSSTMSSADEDGESIAGDENDGMLAYGRSPANSISSHSSTCTWQGDVDPGMSPLEPSQTMVPIKSQRTDKGSSFVAVQSSAMKPTKISPKIEPGTIPQSCCLPNGGHHQGDHNNHLPSLSEATSISNPQTVSAFVQAASSSAGPNHEGCPLTDFVQLVCHSDHRLVPALRSGLDLSGSSSKIAGFIPSTMLPPPPPPPVARPIAIATAIGQTGALSNSNQLQQNNGVSATTATTVQTTLQQQATTTSATVTTNLSLNPSSNPSSPPPPASSSIVSPFTVLSRSDSCFVHHSNQPIFSYANGSPMSFSPTSFPLFTSPVATPRNTPRSTPVPKWNVPLISLEESVDYQMMAGLLPNSTVDDSGLLHSENRFVPVSITESMETGGGSSVPTTPTK</sequence>
<dbReference type="InterPro" id="IPR019548">
    <property type="entry name" value="CTF/NFI_DNA-bd_N"/>
</dbReference>
<comment type="function">
    <text evidence="8">Recognizes and binds the palindromic sequence 5'-TTGGCNNNNNGCCAA-3' present in viral and cellular promoters and in the origin of replication of adenovirus type 2. These proteins are individually capable of activating transcription and replication.</text>
</comment>
<feature type="region of interest" description="Disordered" evidence="10">
    <location>
        <begin position="291"/>
        <end position="323"/>
    </location>
</feature>
<dbReference type="Proteomes" id="UP001152320">
    <property type="component" value="Chromosome 6"/>
</dbReference>
<feature type="compositionally biased region" description="Low complexity" evidence="10">
    <location>
        <begin position="551"/>
        <end position="561"/>
    </location>
</feature>
<comment type="caution">
    <text evidence="12">The sequence shown here is derived from an EMBL/GenBank/DDBJ whole genome shotgun (WGS) entry which is preliminary data.</text>
</comment>
<evidence type="ECO:0000256" key="3">
    <source>
        <dbReference type="ARBA" id="ARBA00023015"/>
    </source>
</evidence>
<evidence type="ECO:0000256" key="5">
    <source>
        <dbReference type="ARBA" id="ARBA00023159"/>
    </source>
</evidence>